<dbReference type="RefSeq" id="WP_155168628.1">
    <property type="nucleotide sequence ID" value="NZ_BAAAFL010000012.1"/>
</dbReference>
<dbReference type="EMBL" id="SMLW01000201">
    <property type="protein sequence ID" value="MTI23484.1"/>
    <property type="molecule type" value="Genomic_DNA"/>
</dbReference>
<feature type="transmembrane region" description="Helical" evidence="1">
    <location>
        <begin position="120"/>
        <end position="142"/>
    </location>
</feature>
<evidence type="ECO:0000313" key="2">
    <source>
        <dbReference type="EMBL" id="MTI23484.1"/>
    </source>
</evidence>
<proteinExistence type="predicted"/>
<gene>
    <name evidence="2" type="ORF">E1163_00820</name>
</gene>
<feature type="transmembrane region" description="Helical" evidence="1">
    <location>
        <begin position="53"/>
        <end position="75"/>
    </location>
</feature>
<evidence type="ECO:0000313" key="3">
    <source>
        <dbReference type="Proteomes" id="UP000798808"/>
    </source>
</evidence>
<sequence>MTKRILFAGLFVGLLDGAAACINAYASLGVLPQGVFKYIASGLLGKAAFEAGVFPIILGIVVHFLIAVTATYIFYQFYKRYGQALRPIALFGGIYGIWIWIFMNYVVIPLSLIGTYPSNLYQIVTGLLVHIFVIGVPMALLVSKAIRSAVNR</sequence>
<organism evidence="2 3">
    <name type="scientific">Fulvivirga kasyanovii</name>
    <dbReference type="NCBI Taxonomy" id="396812"/>
    <lineage>
        <taxon>Bacteria</taxon>
        <taxon>Pseudomonadati</taxon>
        <taxon>Bacteroidota</taxon>
        <taxon>Cytophagia</taxon>
        <taxon>Cytophagales</taxon>
        <taxon>Fulvivirgaceae</taxon>
        <taxon>Fulvivirga</taxon>
    </lineage>
</organism>
<keyword evidence="1" id="KW-0812">Transmembrane</keyword>
<feature type="transmembrane region" description="Helical" evidence="1">
    <location>
        <begin position="87"/>
        <end position="108"/>
    </location>
</feature>
<keyword evidence="1" id="KW-1133">Transmembrane helix</keyword>
<keyword evidence="3" id="KW-1185">Reference proteome</keyword>
<dbReference type="Proteomes" id="UP000798808">
    <property type="component" value="Unassembled WGS sequence"/>
</dbReference>
<reference evidence="2 3" key="1">
    <citation type="submission" date="2019-02" db="EMBL/GenBank/DDBJ databases">
        <authorList>
            <person name="Goldberg S.R."/>
            <person name="Haltli B.A."/>
            <person name="Correa H."/>
            <person name="Russell K.G."/>
        </authorList>
    </citation>
    <scope>NUCLEOTIDE SEQUENCE [LARGE SCALE GENOMIC DNA]</scope>
    <source>
        <strain evidence="2 3">JCM 16186</strain>
    </source>
</reference>
<keyword evidence="1" id="KW-0472">Membrane</keyword>
<evidence type="ECO:0000256" key="1">
    <source>
        <dbReference type="SAM" id="Phobius"/>
    </source>
</evidence>
<accession>A0ABW9RHE2</accession>
<evidence type="ECO:0008006" key="4">
    <source>
        <dbReference type="Google" id="ProtNLM"/>
    </source>
</evidence>
<protein>
    <recommendedName>
        <fullName evidence="4">DUF1440 domain-containing protein</fullName>
    </recommendedName>
</protein>
<name>A0ABW9RHE2_9BACT</name>
<comment type="caution">
    <text evidence="2">The sequence shown here is derived from an EMBL/GenBank/DDBJ whole genome shotgun (WGS) entry which is preliminary data.</text>
</comment>